<comment type="caution">
    <text evidence="1">The sequence shown here is derived from an EMBL/GenBank/DDBJ whole genome shotgun (WGS) entry which is preliminary data.</text>
</comment>
<sequence>MTSLPICRSPRDFPSEVACDEWGGGRHGDASGDDAVVVGGIEGHEGNHSENDLSNANFQPSTFTYKKALISRLKAV</sequence>
<accession>A0AAV4T7J7</accession>
<name>A0AAV4T7J7_CAEEX</name>
<keyword evidence="2" id="KW-1185">Reference proteome</keyword>
<dbReference type="EMBL" id="BPLR01010876">
    <property type="protein sequence ID" value="GIY42638.1"/>
    <property type="molecule type" value="Genomic_DNA"/>
</dbReference>
<protein>
    <submittedName>
        <fullName evidence="1">Uncharacterized protein</fullName>
    </submittedName>
</protein>
<organism evidence="1 2">
    <name type="scientific">Caerostris extrusa</name>
    <name type="common">Bark spider</name>
    <name type="synonym">Caerostris bankana</name>
    <dbReference type="NCBI Taxonomy" id="172846"/>
    <lineage>
        <taxon>Eukaryota</taxon>
        <taxon>Metazoa</taxon>
        <taxon>Ecdysozoa</taxon>
        <taxon>Arthropoda</taxon>
        <taxon>Chelicerata</taxon>
        <taxon>Arachnida</taxon>
        <taxon>Araneae</taxon>
        <taxon>Araneomorphae</taxon>
        <taxon>Entelegynae</taxon>
        <taxon>Araneoidea</taxon>
        <taxon>Araneidae</taxon>
        <taxon>Caerostris</taxon>
    </lineage>
</organism>
<reference evidence="1 2" key="1">
    <citation type="submission" date="2021-06" db="EMBL/GenBank/DDBJ databases">
        <title>Caerostris extrusa draft genome.</title>
        <authorList>
            <person name="Kono N."/>
            <person name="Arakawa K."/>
        </authorList>
    </citation>
    <scope>NUCLEOTIDE SEQUENCE [LARGE SCALE GENOMIC DNA]</scope>
</reference>
<proteinExistence type="predicted"/>
<dbReference type="AlphaFoldDB" id="A0AAV4T7J7"/>
<dbReference type="Proteomes" id="UP001054945">
    <property type="component" value="Unassembled WGS sequence"/>
</dbReference>
<evidence type="ECO:0000313" key="2">
    <source>
        <dbReference type="Proteomes" id="UP001054945"/>
    </source>
</evidence>
<evidence type="ECO:0000313" key="1">
    <source>
        <dbReference type="EMBL" id="GIY42638.1"/>
    </source>
</evidence>
<gene>
    <name evidence="1" type="ORF">CEXT_618141</name>
</gene>